<name>K9UE51_CHAP6</name>
<accession>K9UE51</accession>
<keyword evidence="2" id="KW-1185">Reference proteome</keyword>
<dbReference type="AlphaFoldDB" id="K9UE51"/>
<dbReference type="Proteomes" id="UP000010366">
    <property type="component" value="Chromosome"/>
</dbReference>
<dbReference type="STRING" id="1173020.Cha6605_1792"/>
<dbReference type="HOGENOM" id="CLU_2536452_0_0_3"/>
<evidence type="ECO:0000313" key="1">
    <source>
        <dbReference type="EMBL" id="AFY92913.1"/>
    </source>
</evidence>
<dbReference type="RefSeq" id="WP_015159084.1">
    <property type="nucleotide sequence ID" value="NC_019697.1"/>
</dbReference>
<organism evidence="1 2">
    <name type="scientific">Chamaesiphon minutus (strain ATCC 27169 / PCC 6605)</name>
    <dbReference type="NCBI Taxonomy" id="1173020"/>
    <lineage>
        <taxon>Bacteria</taxon>
        <taxon>Bacillati</taxon>
        <taxon>Cyanobacteriota</taxon>
        <taxon>Cyanophyceae</taxon>
        <taxon>Gomontiellales</taxon>
        <taxon>Chamaesiphonaceae</taxon>
        <taxon>Chamaesiphon</taxon>
    </lineage>
</organism>
<proteinExistence type="predicted"/>
<gene>
    <name evidence="1" type="ORF">Cha6605_1792</name>
</gene>
<evidence type="ECO:0000313" key="2">
    <source>
        <dbReference type="Proteomes" id="UP000010366"/>
    </source>
</evidence>
<dbReference type="KEGG" id="cmp:Cha6605_1792"/>
<sequence length="83" mass="9743">MKIPFFSQYLDRINTQRTIELEQKQQKLAAERNRLKKLEHQQQWREVITSHLAKDNSDLSLYCCPPGNIPSDIEFPATLKSLT</sequence>
<dbReference type="EMBL" id="CP003600">
    <property type="protein sequence ID" value="AFY92913.1"/>
    <property type="molecule type" value="Genomic_DNA"/>
</dbReference>
<reference evidence="1 2" key="1">
    <citation type="submission" date="2012-05" db="EMBL/GenBank/DDBJ databases">
        <title>Finished chromosome of genome of Chamaesiphon sp. PCC 6605.</title>
        <authorList>
            <consortium name="US DOE Joint Genome Institute"/>
            <person name="Gugger M."/>
            <person name="Coursin T."/>
            <person name="Rippka R."/>
            <person name="Tandeau De Marsac N."/>
            <person name="Huntemann M."/>
            <person name="Wei C.-L."/>
            <person name="Han J."/>
            <person name="Detter J.C."/>
            <person name="Han C."/>
            <person name="Tapia R."/>
            <person name="Chen A."/>
            <person name="Kyrpides N."/>
            <person name="Mavromatis K."/>
            <person name="Markowitz V."/>
            <person name="Szeto E."/>
            <person name="Ivanova N."/>
            <person name="Pagani I."/>
            <person name="Pati A."/>
            <person name="Goodwin L."/>
            <person name="Nordberg H.P."/>
            <person name="Cantor M.N."/>
            <person name="Hua S.X."/>
            <person name="Woyke T."/>
            <person name="Kerfeld C.A."/>
        </authorList>
    </citation>
    <scope>NUCLEOTIDE SEQUENCE [LARGE SCALE GENOMIC DNA]</scope>
    <source>
        <strain evidence="2">ATCC 27169 / PCC 6605</strain>
    </source>
</reference>
<protein>
    <submittedName>
        <fullName evidence="1">Uncharacterized protein</fullName>
    </submittedName>
</protein>